<dbReference type="Gene3D" id="1.10.238.10">
    <property type="entry name" value="EF-hand"/>
    <property type="match status" value="2"/>
</dbReference>
<feature type="region of interest" description="Disordered" evidence="4">
    <location>
        <begin position="20"/>
        <end position="136"/>
    </location>
</feature>
<dbReference type="GO" id="GO:0005509">
    <property type="term" value="F:calcium ion binding"/>
    <property type="evidence" value="ECO:0007669"/>
    <property type="project" value="InterPro"/>
</dbReference>
<keyword evidence="3" id="KW-0106">Calcium</keyword>
<dbReference type="InterPro" id="IPR018247">
    <property type="entry name" value="EF_Hand_1_Ca_BS"/>
</dbReference>
<proteinExistence type="predicted"/>
<dbReference type="CDD" id="cd00051">
    <property type="entry name" value="EFh"/>
    <property type="match status" value="1"/>
</dbReference>
<sequence>MLSVPWLIGWALRPYLPLSGTSRAASTSPPAAYDSGSLAARAQVNRLSSPSAAKPAPPVTAPKPVTPLPSPTGSSPLPSPTYPLSASPGTTKYAYPVTTKPTTTKDGGKQVQPQPVQQVTLSKNTASKTSSVAPGPTPLVAKQAQPLQLSSPLVAKQAHPVQLSPPPKAKGQETLVSSKTITLNTATMSEDWAQQQLEKFKVSFEEADRDKSGFLSFDEVFNIISKNGFKGTKDEAKKLFAQLDVDNDQKLSHDEFTSAMKKLPRMTVKEYVLRKAFKQLDKDDSGTLSRQEIESAAKQEAGLDISAGKIADLLVMLSKDTKDNVVDYEEFLSAWGIDQTATVMHHIFKKLDWDNSGFLTKDEIMKAVEQEHELKLRAAKISDLILAWHKDADKKISYDEFLKVWTTYK</sequence>
<feature type="domain" description="EF-hand" evidence="5">
    <location>
        <begin position="339"/>
        <end position="374"/>
    </location>
</feature>
<feature type="compositionally biased region" description="Pro residues" evidence="4">
    <location>
        <begin position="55"/>
        <end position="70"/>
    </location>
</feature>
<feature type="domain" description="EF-hand" evidence="5">
    <location>
        <begin position="231"/>
        <end position="266"/>
    </location>
</feature>
<feature type="domain" description="EF-hand" evidence="5">
    <location>
        <begin position="195"/>
        <end position="230"/>
    </location>
</feature>
<dbReference type="InterPro" id="IPR002048">
    <property type="entry name" value="EF_hand_dom"/>
</dbReference>
<gene>
    <name evidence="6" type="ORF">V1264_012459</name>
</gene>
<dbReference type="AlphaFoldDB" id="A0AAN9C227"/>
<evidence type="ECO:0000256" key="3">
    <source>
        <dbReference type="ARBA" id="ARBA00022837"/>
    </source>
</evidence>
<accession>A0AAN9C227</accession>
<protein>
    <recommendedName>
        <fullName evidence="5">EF-hand domain-containing protein</fullName>
    </recommendedName>
</protein>
<dbReference type="SUPFAM" id="SSF47473">
    <property type="entry name" value="EF-hand"/>
    <property type="match status" value="2"/>
</dbReference>
<dbReference type="PROSITE" id="PS50222">
    <property type="entry name" value="EF_HAND_2"/>
    <property type="match status" value="4"/>
</dbReference>
<keyword evidence="2" id="KW-0677">Repeat</keyword>
<evidence type="ECO:0000256" key="4">
    <source>
        <dbReference type="SAM" id="MobiDB-lite"/>
    </source>
</evidence>
<dbReference type="SMART" id="SM00054">
    <property type="entry name" value="EFh"/>
    <property type="match status" value="5"/>
</dbReference>
<reference evidence="6 7" key="1">
    <citation type="submission" date="2024-02" db="EMBL/GenBank/DDBJ databases">
        <title>Chromosome-scale genome assembly of the rough periwinkle Littorina saxatilis.</title>
        <authorList>
            <person name="De Jode A."/>
            <person name="Faria R."/>
            <person name="Formenti G."/>
            <person name="Sims Y."/>
            <person name="Smith T.P."/>
            <person name="Tracey A."/>
            <person name="Wood J.M.D."/>
            <person name="Zagrodzka Z.B."/>
            <person name="Johannesson K."/>
            <person name="Butlin R.K."/>
            <person name="Leder E.H."/>
        </authorList>
    </citation>
    <scope>NUCLEOTIDE SEQUENCE [LARGE SCALE GENOMIC DNA]</scope>
    <source>
        <strain evidence="6">Snail1</strain>
        <tissue evidence="6">Muscle</tissue>
    </source>
</reference>
<name>A0AAN9C227_9CAEN</name>
<feature type="compositionally biased region" description="Low complexity" evidence="4">
    <location>
        <begin position="20"/>
        <end position="32"/>
    </location>
</feature>
<dbReference type="PROSITE" id="PS00018">
    <property type="entry name" value="EF_HAND_1"/>
    <property type="match status" value="3"/>
</dbReference>
<evidence type="ECO:0000259" key="5">
    <source>
        <dbReference type="PROSITE" id="PS50222"/>
    </source>
</evidence>
<feature type="compositionally biased region" description="Low complexity" evidence="4">
    <location>
        <begin position="71"/>
        <end position="119"/>
    </location>
</feature>
<organism evidence="6 7">
    <name type="scientific">Littorina saxatilis</name>
    <dbReference type="NCBI Taxonomy" id="31220"/>
    <lineage>
        <taxon>Eukaryota</taxon>
        <taxon>Metazoa</taxon>
        <taxon>Spiralia</taxon>
        <taxon>Lophotrochozoa</taxon>
        <taxon>Mollusca</taxon>
        <taxon>Gastropoda</taxon>
        <taxon>Caenogastropoda</taxon>
        <taxon>Littorinimorpha</taxon>
        <taxon>Littorinoidea</taxon>
        <taxon>Littorinidae</taxon>
        <taxon>Littorina</taxon>
    </lineage>
</organism>
<keyword evidence="7" id="KW-1185">Reference proteome</keyword>
<dbReference type="PANTHER" id="PTHR45942">
    <property type="entry name" value="PROTEIN PHOSPATASE 3 REGULATORY SUBUNIT B ALPHA ISOFORM TYPE 1"/>
    <property type="match status" value="1"/>
</dbReference>
<dbReference type="InterPro" id="IPR011992">
    <property type="entry name" value="EF-hand-dom_pair"/>
</dbReference>
<evidence type="ECO:0000256" key="2">
    <source>
        <dbReference type="ARBA" id="ARBA00022737"/>
    </source>
</evidence>
<dbReference type="CDD" id="cd15898">
    <property type="entry name" value="EFh_PI-PLC"/>
    <property type="match status" value="1"/>
</dbReference>
<evidence type="ECO:0000313" key="7">
    <source>
        <dbReference type="Proteomes" id="UP001374579"/>
    </source>
</evidence>
<evidence type="ECO:0000313" key="6">
    <source>
        <dbReference type="EMBL" id="KAK7113110.1"/>
    </source>
</evidence>
<evidence type="ECO:0000256" key="1">
    <source>
        <dbReference type="ARBA" id="ARBA00022723"/>
    </source>
</evidence>
<feature type="domain" description="EF-hand" evidence="5">
    <location>
        <begin position="268"/>
        <end position="303"/>
    </location>
</feature>
<dbReference type="Proteomes" id="UP001374579">
    <property type="component" value="Unassembled WGS sequence"/>
</dbReference>
<dbReference type="Pfam" id="PF13499">
    <property type="entry name" value="EF-hand_7"/>
    <property type="match status" value="3"/>
</dbReference>
<keyword evidence="1" id="KW-0479">Metal-binding</keyword>
<dbReference type="EMBL" id="JBAMIC010000002">
    <property type="protein sequence ID" value="KAK7113110.1"/>
    <property type="molecule type" value="Genomic_DNA"/>
</dbReference>
<feature type="compositionally biased region" description="Polar residues" evidence="4">
    <location>
        <begin position="120"/>
        <end position="132"/>
    </location>
</feature>
<comment type="caution">
    <text evidence="6">The sequence shown here is derived from an EMBL/GenBank/DDBJ whole genome shotgun (WGS) entry which is preliminary data.</text>
</comment>